<sequence>MLGDGSIVRRHVDQILARSEDKDLGEPAIMETRGPSESPAAAMAASESSIPEGNRGVPEVNTQEMAEPTSGKANPSVRDIQPPEAPMQSRSSTTPARRSVRPASKPSYLKDYEC</sequence>
<accession>A0AA47M238</accession>
<gene>
    <name evidence="2" type="ORF">N1851_033014</name>
</gene>
<protein>
    <submittedName>
        <fullName evidence="2">Uncharacterized protein</fullName>
    </submittedName>
</protein>
<evidence type="ECO:0000256" key="1">
    <source>
        <dbReference type="SAM" id="MobiDB-lite"/>
    </source>
</evidence>
<evidence type="ECO:0000313" key="2">
    <source>
        <dbReference type="EMBL" id="KAK0132179.1"/>
    </source>
</evidence>
<dbReference type="EMBL" id="JAOPHQ010006283">
    <property type="protein sequence ID" value="KAK0132179.1"/>
    <property type="molecule type" value="Genomic_DNA"/>
</dbReference>
<proteinExistence type="predicted"/>
<feature type="compositionally biased region" description="Basic and acidic residues" evidence="1">
    <location>
        <begin position="10"/>
        <end position="25"/>
    </location>
</feature>
<dbReference type="Proteomes" id="UP001174136">
    <property type="component" value="Unassembled WGS sequence"/>
</dbReference>
<reference evidence="2" key="1">
    <citation type="journal article" date="2023" name="Front. Mar. Sci.">
        <title>A new Merluccius polli reference genome to investigate the effects of global change in West African waters.</title>
        <authorList>
            <person name="Mateo J.L."/>
            <person name="Blanco-Fernandez C."/>
            <person name="Garcia-Vazquez E."/>
            <person name="Machado-Schiaffino G."/>
        </authorList>
    </citation>
    <scope>NUCLEOTIDE SEQUENCE</scope>
    <source>
        <strain evidence="2">C29</strain>
        <tissue evidence="2">Fin</tissue>
    </source>
</reference>
<feature type="region of interest" description="Disordered" evidence="1">
    <location>
        <begin position="1"/>
        <end position="114"/>
    </location>
</feature>
<comment type="caution">
    <text evidence="2">The sequence shown here is derived from an EMBL/GenBank/DDBJ whole genome shotgun (WGS) entry which is preliminary data.</text>
</comment>
<keyword evidence="3" id="KW-1185">Reference proteome</keyword>
<evidence type="ECO:0000313" key="3">
    <source>
        <dbReference type="Proteomes" id="UP001174136"/>
    </source>
</evidence>
<dbReference type="AlphaFoldDB" id="A0AA47M238"/>
<name>A0AA47M238_MERPO</name>
<organism evidence="2 3">
    <name type="scientific">Merluccius polli</name>
    <name type="common">Benguela hake</name>
    <name type="synonym">Merluccius cadenati</name>
    <dbReference type="NCBI Taxonomy" id="89951"/>
    <lineage>
        <taxon>Eukaryota</taxon>
        <taxon>Metazoa</taxon>
        <taxon>Chordata</taxon>
        <taxon>Craniata</taxon>
        <taxon>Vertebrata</taxon>
        <taxon>Euteleostomi</taxon>
        <taxon>Actinopterygii</taxon>
        <taxon>Neopterygii</taxon>
        <taxon>Teleostei</taxon>
        <taxon>Neoteleostei</taxon>
        <taxon>Acanthomorphata</taxon>
        <taxon>Zeiogadaria</taxon>
        <taxon>Gadariae</taxon>
        <taxon>Gadiformes</taxon>
        <taxon>Gadoidei</taxon>
        <taxon>Merlucciidae</taxon>
        <taxon>Merluccius</taxon>
    </lineage>
</organism>
<feature type="compositionally biased region" description="Low complexity" evidence="1">
    <location>
        <begin position="35"/>
        <end position="52"/>
    </location>
</feature>